<dbReference type="PROSITE" id="PS00018">
    <property type="entry name" value="EF_HAND_1"/>
    <property type="match status" value="1"/>
</dbReference>
<proteinExistence type="predicted"/>
<dbReference type="SUPFAM" id="SSF47050">
    <property type="entry name" value="VHP, Villin headpiece domain"/>
    <property type="match status" value="1"/>
</dbReference>
<dbReference type="SMART" id="SM00262">
    <property type="entry name" value="GEL"/>
    <property type="match status" value="3"/>
</dbReference>
<dbReference type="GO" id="GO:0051014">
    <property type="term" value="P:actin filament severing"/>
    <property type="evidence" value="ECO:0007669"/>
    <property type="project" value="TreeGrafter"/>
</dbReference>
<dbReference type="Gene3D" id="3.40.20.10">
    <property type="entry name" value="Severin"/>
    <property type="match status" value="5"/>
</dbReference>
<keyword evidence="1" id="KW-0175">Coiled coil</keyword>
<dbReference type="GO" id="GO:0051016">
    <property type="term" value="P:barbed-end actin filament capping"/>
    <property type="evidence" value="ECO:0007669"/>
    <property type="project" value="TreeGrafter"/>
</dbReference>
<gene>
    <name evidence="3" type="ORF">QR98_0006340</name>
</gene>
<dbReference type="InterPro" id="IPR007122">
    <property type="entry name" value="Villin/Gelsolin"/>
</dbReference>
<name>A0A131ZVB9_SARSC</name>
<dbReference type="PANTHER" id="PTHR11977:SF45">
    <property type="entry name" value="SUPERVILLIN"/>
    <property type="match status" value="1"/>
</dbReference>
<dbReference type="GO" id="GO:0051015">
    <property type="term" value="F:actin filament binding"/>
    <property type="evidence" value="ECO:0007669"/>
    <property type="project" value="InterPro"/>
</dbReference>
<sequence length="991" mass="115116">MKSLQKASIVIDSYQNEPVKISPSSSSKFPQSVSQQQSSSSSLSAIKNTPPNSKFAISALAGLASSEDFKAVSNKLRNSSTQNNGLARNDSWRTYDLKNSLQTRMLLLIKGRRKAPIRLIEPSWKLLNSIDSFILVTKESIYAYLGKFSNIIERTKCLEISELIRKRKDLCFRSINNPVIQIDCQHLDEKITTIHDRLLPLIEKLDYNEGTDREEFDRRFSKPIDFNLDDDDEFYEESINYSNLIYKCVLDEKSTDLNHKADLVHLENICGRSPRHQILQNDQALIFDYGSEMYVWFGKNVSNSLRKKTVEAAKDLWLKGYDYSQCESNPFGTECPPKSNQRPDWCWFIRVHHNMEPILFKDKFFNWPAFTLNRSEAKPQPNKVPEKKGHRVVKKDLSAQLNLFPVDVETDMINSVPSLPSLTLEFISLGRGAGDTISDEDGLPVKVVSLDWQCFYLDENGQQIELNQSDRNYLCSGESYYIRWKYRLTRISRNLKTGGESRFSEDHGGRDRLCYFVWQGKHAKNTKIGLTALNSVEKLRKEGASQIYIEQGREDPVFLRIFQGALVIQSGQRKDIIYASNKQKIYRMFMLNDTESSEEFLVELDLTFKNLRSRMCYIFINPGDAKSKIYLWFGCKTSDAKRSSTRMFLQSIILKDKSKEFGFIPNDLDNSDKIDIEEIEEGKESLHFMEIFNSTTPSSPVSTLKRSSKSNLQRDVYFSLLDDQRPYGFQLRLFQFISSSERIFEVHEIVPSYLPSKNDEKIIISYPFVQSDLYERAKNRPTFFLIDAHYEVFLWESKFPFYYNETKSNRNAVNDLEEDRDKLIDIEKELRLESNQITGFMNQLWLAERKCSLESTLAYCHAKNPAEPPKSYVVSAGLEPNSFCSLFPTWIYNDDAAKLHIQDGRKPNEQILVQEVLSQIQDVNDSVYSYEYLKRRPLPEGINVLCLESYLSDEEFEVIIIRASVFQMNREEFYSLPTWKQKIIKQEKELF</sequence>
<evidence type="ECO:0000256" key="1">
    <source>
        <dbReference type="SAM" id="Coils"/>
    </source>
</evidence>
<evidence type="ECO:0000313" key="3">
    <source>
        <dbReference type="EMBL" id="KPM02225.1"/>
    </source>
</evidence>
<dbReference type="OrthoDB" id="6414989at2759"/>
<dbReference type="SMART" id="SM00153">
    <property type="entry name" value="VHP"/>
    <property type="match status" value="1"/>
</dbReference>
<dbReference type="InterPro" id="IPR029006">
    <property type="entry name" value="ADF-H/Gelsolin-like_dom_sf"/>
</dbReference>
<dbReference type="AlphaFoldDB" id="A0A131ZVB9"/>
<accession>A0A131ZVB9</accession>
<dbReference type="PROSITE" id="PS51089">
    <property type="entry name" value="HP"/>
    <property type="match status" value="1"/>
</dbReference>
<dbReference type="PANTHER" id="PTHR11977">
    <property type="entry name" value="VILLIN"/>
    <property type="match status" value="1"/>
</dbReference>
<evidence type="ECO:0000256" key="2">
    <source>
        <dbReference type="SAM" id="MobiDB-lite"/>
    </source>
</evidence>
<comment type="caution">
    <text evidence="3">The sequence shown here is derived from an EMBL/GenBank/DDBJ whole genome shotgun (WGS) entry which is preliminary data.</text>
</comment>
<feature type="coiled-coil region" evidence="1">
    <location>
        <begin position="809"/>
        <end position="836"/>
    </location>
</feature>
<protein>
    <submittedName>
        <fullName evidence="3">Supervillin-like protein</fullName>
    </submittedName>
</protein>
<reference evidence="3 4" key="1">
    <citation type="journal article" date="2015" name="Parasit. Vectors">
        <title>Draft genome of the scabies mite.</title>
        <authorList>
            <person name="Rider S.D.Jr."/>
            <person name="Morgan M.S."/>
            <person name="Arlian L.G."/>
        </authorList>
    </citation>
    <scope>NUCLEOTIDE SEQUENCE [LARGE SCALE GENOMIC DNA]</scope>
    <source>
        <strain evidence="3">Arlian Lab</strain>
    </source>
</reference>
<dbReference type="InterPro" id="IPR003128">
    <property type="entry name" value="Villin_headpiece"/>
</dbReference>
<feature type="compositionally biased region" description="Low complexity" evidence="2">
    <location>
        <begin position="22"/>
        <end position="44"/>
    </location>
</feature>
<dbReference type="GO" id="GO:0015629">
    <property type="term" value="C:actin cytoskeleton"/>
    <property type="evidence" value="ECO:0007669"/>
    <property type="project" value="TreeGrafter"/>
</dbReference>
<dbReference type="Proteomes" id="UP000616769">
    <property type="component" value="Unassembled WGS sequence"/>
</dbReference>
<dbReference type="EMBL" id="JXLN01001249">
    <property type="protein sequence ID" value="KPM02225.1"/>
    <property type="molecule type" value="Genomic_DNA"/>
</dbReference>
<dbReference type="SUPFAM" id="SSF55753">
    <property type="entry name" value="Actin depolymerizing proteins"/>
    <property type="match status" value="5"/>
</dbReference>
<dbReference type="GO" id="GO:0005737">
    <property type="term" value="C:cytoplasm"/>
    <property type="evidence" value="ECO:0007669"/>
    <property type="project" value="TreeGrafter"/>
</dbReference>
<dbReference type="InterPro" id="IPR018247">
    <property type="entry name" value="EF_Hand_1_Ca_BS"/>
</dbReference>
<dbReference type="InterPro" id="IPR036886">
    <property type="entry name" value="Villin_headpiece_dom_sf"/>
</dbReference>
<dbReference type="VEuPathDB" id="VectorBase:SSCA007100"/>
<dbReference type="GO" id="GO:0008154">
    <property type="term" value="P:actin polymerization or depolymerization"/>
    <property type="evidence" value="ECO:0007669"/>
    <property type="project" value="TreeGrafter"/>
</dbReference>
<organism evidence="3 4">
    <name type="scientific">Sarcoptes scabiei</name>
    <name type="common">Itch mite</name>
    <name type="synonym">Acarus scabiei</name>
    <dbReference type="NCBI Taxonomy" id="52283"/>
    <lineage>
        <taxon>Eukaryota</taxon>
        <taxon>Metazoa</taxon>
        <taxon>Ecdysozoa</taxon>
        <taxon>Arthropoda</taxon>
        <taxon>Chelicerata</taxon>
        <taxon>Arachnida</taxon>
        <taxon>Acari</taxon>
        <taxon>Acariformes</taxon>
        <taxon>Sarcoptiformes</taxon>
        <taxon>Astigmata</taxon>
        <taxon>Psoroptidia</taxon>
        <taxon>Sarcoptoidea</taxon>
        <taxon>Sarcoptidae</taxon>
        <taxon>Sarcoptinae</taxon>
        <taxon>Sarcoptes</taxon>
    </lineage>
</organism>
<dbReference type="Pfam" id="PF02209">
    <property type="entry name" value="VHP"/>
    <property type="match status" value="1"/>
</dbReference>
<evidence type="ECO:0000313" key="4">
    <source>
        <dbReference type="Proteomes" id="UP000616769"/>
    </source>
</evidence>
<feature type="region of interest" description="Disordered" evidence="2">
    <location>
        <begin position="18"/>
        <end position="46"/>
    </location>
</feature>
<dbReference type="Gene3D" id="1.10.950.10">
    <property type="entry name" value="Villin headpiece domain"/>
    <property type="match status" value="1"/>
</dbReference>
<dbReference type="GO" id="GO:0005546">
    <property type="term" value="F:phosphatidylinositol-4,5-bisphosphate binding"/>
    <property type="evidence" value="ECO:0007669"/>
    <property type="project" value="TreeGrafter"/>
</dbReference>